<dbReference type="EMBL" id="DAATAH010000128">
    <property type="protein sequence ID" value="HAE7767819.1"/>
    <property type="molecule type" value="Genomic_DNA"/>
</dbReference>
<evidence type="ECO:0000313" key="1">
    <source>
        <dbReference type="EMBL" id="HAE7767819.1"/>
    </source>
</evidence>
<reference evidence="1" key="2">
    <citation type="submission" date="2018-07" db="EMBL/GenBank/DDBJ databases">
        <authorList>
            <consortium name="NCBI Pathogen Detection Project"/>
        </authorList>
    </citation>
    <scope>NUCLEOTIDE SEQUENCE</scope>
    <source>
        <strain evidence="1">2584-68</strain>
    </source>
</reference>
<reference evidence="1" key="1">
    <citation type="journal article" date="2018" name="Genome Biol.">
        <title>SKESA: strategic k-mer extension for scrupulous assemblies.</title>
        <authorList>
            <person name="Souvorov A."/>
            <person name="Agarwala R."/>
            <person name="Lipman D.J."/>
        </authorList>
    </citation>
    <scope>NUCLEOTIDE SEQUENCE</scope>
    <source>
        <strain evidence="1">2584-68</strain>
    </source>
</reference>
<organism evidence="1">
    <name type="scientific">Salmonella enterica subsp. houtenae serovar 45:g,z51:-</name>
    <dbReference type="NCBI Taxonomy" id="1967611"/>
    <lineage>
        <taxon>Bacteria</taxon>
        <taxon>Pseudomonadati</taxon>
        <taxon>Pseudomonadota</taxon>
        <taxon>Gammaproteobacteria</taxon>
        <taxon>Enterobacterales</taxon>
        <taxon>Enterobacteriaceae</taxon>
        <taxon>Salmonella</taxon>
    </lineage>
</organism>
<gene>
    <name evidence="1" type="ORF">GNB58_004954</name>
</gene>
<accession>A0A736VS75</accession>
<comment type="caution">
    <text evidence="1">The sequence shown here is derived from an EMBL/GenBank/DDBJ whole genome shotgun (WGS) entry which is preliminary data.</text>
</comment>
<dbReference type="AlphaFoldDB" id="A0A736VS75"/>
<proteinExistence type="predicted"/>
<protein>
    <submittedName>
        <fullName evidence="1">Uncharacterized protein</fullName>
    </submittedName>
</protein>
<name>A0A736VS75_SALHO</name>
<sequence>MISGKPFFRIATPDDYEFIPELGLYELTFDKRPVQGVRSQTPELGAAQYNASQQRIKAVRDKERQRQKNFVTLREFSWNGVFDWCLEFGTPEECRLVLALYRAPDREQRSVITQKLKLCRGYSRESNAHLCTGILLLTHNHIASADKIQAVYEKGNRDET</sequence>